<proteinExistence type="predicted"/>
<dbReference type="CDD" id="cd01736">
    <property type="entry name" value="LSm14_N"/>
    <property type="match status" value="1"/>
</dbReference>
<dbReference type="SUPFAM" id="SSF50182">
    <property type="entry name" value="Sm-like ribonucleoproteins"/>
    <property type="match status" value="1"/>
</dbReference>
<feature type="region of interest" description="Disordered" evidence="1">
    <location>
        <begin position="164"/>
        <end position="191"/>
    </location>
</feature>
<dbReference type="InterPro" id="IPR025609">
    <property type="entry name" value="Lsm14-like_N"/>
</dbReference>
<protein>
    <submittedName>
        <fullName evidence="3">Protein decapping 5</fullName>
    </submittedName>
</protein>
<gene>
    <name evidence="3" type="ORF">PHJA_000297100</name>
</gene>
<dbReference type="AlphaFoldDB" id="A0A830B8Z8"/>
<dbReference type="Proteomes" id="UP000653305">
    <property type="component" value="Unassembled WGS sequence"/>
</dbReference>
<dbReference type="PANTHER" id="PTHR13586:SF23">
    <property type="entry name" value="DECAPPING 5-LIKE PROTEIN-RELATED"/>
    <property type="match status" value="1"/>
</dbReference>
<evidence type="ECO:0000313" key="4">
    <source>
        <dbReference type="Proteomes" id="UP000653305"/>
    </source>
</evidence>
<name>A0A830B8Z8_9LAMI</name>
<dbReference type="SMART" id="SM01271">
    <property type="entry name" value="LSM14"/>
    <property type="match status" value="1"/>
</dbReference>
<dbReference type="GO" id="GO:0003729">
    <property type="term" value="F:mRNA binding"/>
    <property type="evidence" value="ECO:0007669"/>
    <property type="project" value="TreeGrafter"/>
</dbReference>
<evidence type="ECO:0000256" key="1">
    <source>
        <dbReference type="SAM" id="MobiDB-lite"/>
    </source>
</evidence>
<dbReference type="EMBL" id="BMAC01000031">
    <property type="protein sequence ID" value="GFP81538.1"/>
    <property type="molecule type" value="Genomic_DNA"/>
</dbReference>
<dbReference type="GO" id="GO:0033962">
    <property type="term" value="P:P-body assembly"/>
    <property type="evidence" value="ECO:0007669"/>
    <property type="project" value="TreeGrafter"/>
</dbReference>
<sequence>MATEPSSISDNTTSPSPSSTADSYIGSFISVTSKCEIRYEGVLYYLNPQDSTFGLKDVRSYGTEGGNITGQQVPPSDKVYEYILFRGSDIKDLRVITATPAPVEEPMYNDPAIIQSNSIMGLPSPSKSVSATVGSSSEYNSYTEPSASNARSYANITPSGAQSGIWAPSQSAHNPASSHGMPTQWQGYSGAPGSIPGLSNLSNTISPVHSNVTSSSIYLTPTPTLTSEQLSTSFTNSVSSKQMSAPFVDSVSSKPSFPFQPSTLVNFNGLTKPFSLTYQNASSIEAQAVNKVAPDPASLRPIQSVQNSVPPVVDPISEPPKQSPAKTLYPDQKDIGVMSSTSLNFSLSDAAPAVQQPLLPLPPPSQKVKINFLYCFL</sequence>
<feature type="region of interest" description="Disordered" evidence="1">
    <location>
        <begin position="1"/>
        <end position="24"/>
    </location>
</feature>
<feature type="compositionally biased region" description="Low complexity" evidence="1">
    <location>
        <begin position="1"/>
        <end position="23"/>
    </location>
</feature>
<organism evidence="3 4">
    <name type="scientific">Phtheirospermum japonicum</name>
    <dbReference type="NCBI Taxonomy" id="374723"/>
    <lineage>
        <taxon>Eukaryota</taxon>
        <taxon>Viridiplantae</taxon>
        <taxon>Streptophyta</taxon>
        <taxon>Embryophyta</taxon>
        <taxon>Tracheophyta</taxon>
        <taxon>Spermatophyta</taxon>
        <taxon>Magnoliopsida</taxon>
        <taxon>eudicotyledons</taxon>
        <taxon>Gunneridae</taxon>
        <taxon>Pentapetalae</taxon>
        <taxon>asterids</taxon>
        <taxon>lamiids</taxon>
        <taxon>Lamiales</taxon>
        <taxon>Orobanchaceae</taxon>
        <taxon>Orobanchaceae incertae sedis</taxon>
        <taxon>Phtheirospermum</taxon>
    </lineage>
</organism>
<dbReference type="Pfam" id="PF12701">
    <property type="entry name" value="LSM14"/>
    <property type="match status" value="1"/>
</dbReference>
<comment type="caution">
    <text evidence="3">The sequence shown here is derived from an EMBL/GenBank/DDBJ whole genome shotgun (WGS) entry which is preliminary data.</text>
</comment>
<dbReference type="Gene3D" id="2.30.30.100">
    <property type="match status" value="1"/>
</dbReference>
<evidence type="ECO:0000259" key="2">
    <source>
        <dbReference type="PROSITE" id="PS52002"/>
    </source>
</evidence>
<dbReference type="OrthoDB" id="21539at2759"/>
<feature type="compositionally biased region" description="Polar residues" evidence="1">
    <location>
        <begin position="164"/>
        <end position="187"/>
    </location>
</feature>
<dbReference type="InterPro" id="IPR010920">
    <property type="entry name" value="LSM_dom_sf"/>
</dbReference>
<accession>A0A830B8Z8</accession>
<reference evidence="3" key="1">
    <citation type="submission" date="2020-07" db="EMBL/GenBank/DDBJ databases">
        <title>Ethylene signaling mediates host invasion by parasitic plants.</title>
        <authorList>
            <person name="Yoshida S."/>
        </authorList>
    </citation>
    <scope>NUCLEOTIDE SEQUENCE</scope>
    <source>
        <strain evidence="3">Okayama</strain>
    </source>
</reference>
<feature type="domain" description="Sm" evidence="2">
    <location>
        <begin position="16"/>
        <end position="99"/>
    </location>
</feature>
<dbReference type="GO" id="GO:0034063">
    <property type="term" value="P:stress granule assembly"/>
    <property type="evidence" value="ECO:0007669"/>
    <property type="project" value="TreeGrafter"/>
</dbReference>
<keyword evidence="4" id="KW-1185">Reference proteome</keyword>
<dbReference type="PROSITE" id="PS52002">
    <property type="entry name" value="SM"/>
    <property type="match status" value="1"/>
</dbReference>
<dbReference type="PANTHER" id="PTHR13586">
    <property type="entry name" value="SCD6 PROTEIN-RELATED"/>
    <property type="match status" value="1"/>
</dbReference>
<feature type="compositionally biased region" description="Low complexity" evidence="1">
    <location>
        <begin position="125"/>
        <end position="137"/>
    </location>
</feature>
<evidence type="ECO:0000313" key="3">
    <source>
        <dbReference type="EMBL" id="GFP81538.1"/>
    </source>
</evidence>
<feature type="compositionally biased region" description="Polar residues" evidence="1">
    <location>
        <begin position="138"/>
        <end position="149"/>
    </location>
</feature>
<dbReference type="GO" id="GO:0000932">
    <property type="term" value="C:P-body"/>
    <property type="evidence" value="ECO:0007669"/>
    <property type="project" value="TreeGrafter"/>
</dbReference>
<dbReference type="InterPro" id="IPR047575">
    <property type="entry name" value="Sm"/>
</dbReference>
<feature type="region of interest" description="Disordered" evidence="1">
    <location>
        <begin position="125"/>
        <end position="149"/>
    </location>
</feature>